<dbReference type="EMBL" id="JAAONZ010000002">
    <property type="protein sequence ID" value="NHO64713.1"/>
    <property type="molecule type" value="Genomic_DNA"/>
</dbReference>
<sequence length="923" mass="103338">MKITCWVAAPILVCSLLLNGCDQTTDGMSYLDSANLYYLEGDYASSRIQLKKALQSNPENIEARWLLGSIFFAEENMPSAELELEKYIEFGGDVNLALPILSKIYVEQNKLRSLNQIDLSNLVAKPKSMVLASQSLGLLSAGQVQEAESKLRQAEALNSNESYVKLARAQIDLSKAGNDISEIQSLVESVASEDPSNALAWKLLGDIRQIDGDMLEAEANYTKAIKYSARNIRAHYGRAISRFRMEEVDKAYEDIEVIKRYSPKSVMYQYLNGVYQFSKGKNKAAIEALLVANETDYFPIANYYLSLANLAEGNEMLAENFAEEYFEFEPEDLSGRKLLAGLYLNSGKAKSVVRILAPLTEQDPEVMSLLARAYLELGQVEQSVELLTQISAVQPESPKVLMDLGNSYMMLGNKKEGLRHLQSAVALDDGYDPAHVSLVVGLVKADEYNKAIEIAKAYRDKNPGSYVSYNLLGLALWKSGDIEQAKEVYQTSVSLNSNDTAVYKALAGIAMEQGDVALAEHHYQKMLDIDPKNYWVMMKLAFINSAEEDNAQMIKYLKMAIEVEPEKVDPRVVLARYYLSKSEFLKVNVVLSGLPQKKMRDPAVLEVSAISRFKAQDYKGAARKLEHYTQINPDSVANNYLLAKAYAGMGRKKAMVKQLQHVIEMKPDFSPARLDLARQYLTEKKLDDALEQVLVVQKLIPDNLDALKVEYAIAKLRGNGEVYTDILQRIYSIEKTEDNLIELARVKKMSGERREAESLLNDWIQNNKKSIGARLELANLMSENGQKDKAIEYYKSTILIDGENYKAMNNIAWNLLESNPAESLEYAKKAVDKNPDSPMVLDTLALAYLHNGEEKLAQKTVKMALRHSPNDPQIIYHSAKIDVVSGDVSSAKRTLLDLLDKYPEFSSREDVAALLAEVTLNSE</sequence>
<dbReference type="SUPFAM" id="SSF48452">
    <property type="entry name" value="TPR-like"/>
    <property type="match status" value="3"/>
</dbReference>
<feature type="chain" id="PRO_5039591849" evidence="4">
    <location>
        <begin position="21"/>
        <end position="923"/>
    </location>
</feature>
<dbReference type="Gene3D" id="1.25.40.10">
    <property type="entry name" value="Tetratricopeptide repeat domain"/>
    <property type="match status" value="5"/>
</dbReference>
<proteinExistence type="predicted"/>
<dbReference type="NCBIfam" id="TIGR02917">
    <property type="entry name" value="PEP_TPR_lipo"/>
    <property type="match status" value="1"/>
</dbReference>
<evidence type="ECO:0000256" key="3">
    <source>
        <dbReference type="PROSITE-ProRule" id="PRU00339"/>
    </source>
</evidence>
<protein>
    <submittedName>
        <fullName evidence="5">PEP-CTERM system TPR-repeat protein PrsT</fullName>
    </submittedName>
</protein>
<reference evidence="5" key="1">
    <citation type="submission" date="2020-03" db="EMBL/GenBank/DDBJ databases">
        <authorList>
            <person name="Guo F."/>
        </authorList>
    </citation>
    <scope>NUCLEOTIDE SEQUENCE</scope>
    <source>
        <strain evidence="5">JCM 30134</strain>
    </source>
</reference>
<evidence type="ECO:0000256" key="1">
    <source>
        <dbReference type="ARBA" id="ARBA00022737"/>
    </source>
</evidence>
<dbReference type="InterPro" id="IPR050498">
    <property type="entry name" value="Ycf3"/>
</dbReference>
<dbReference type="Pfam" id="PF13181">
    <property type="entry name" value="TPR_8"/>
    <property type="match status" value="1"/>
</dbReference>
<feature type="signal peptide" evidence="4">
    <location>
        <begin position="1"/>
        <end position="20"/>
    </location>
</feature>
<feature type="repeat" description="TPR" evidence="3">
    <location>
        <begin position="398"/>
        <end position="431"/>
    </location>
</feature>
<dbReference type="InterPro" id="IPR011990">
    <property type="entry name" value="TPR-like_helical_dom_sf"/>
</dbReference>
<keyword evidence="2 3" id="KW-0802">TPR repeat</keyword>
<feature type="repeat" description="TPR" evidence="3">
    <location>
        <begin position="364"/>
        <end position="397"/>
    </location>
</feature>
<accession>A0A9E5JQC7</accession>
<feature type="repeat" description="TPR" evidence="3">
    <location>
        <begin position="500"/>
        <end position="533"/>
    </location>
</feature>
<evidence type="ECO:0000313" key="6">
    <source>
        <dbReference type="Proteomes" id="UP000787472"/>
    </source>
</evidence>
<dbReference type="PANTHER" id="PTHR44858:SF1">
    <property type="entry name" value="UDP-N-ACETYLGLUCOSAMINE--PEPTIDE N-ACETYLGLUCOSAMINYLTRANSFERASE SPINDLY-RELATED"/>
    <property type="match status" value="1"/>
</dbReference>
<keyword evidence="1" id="KW-0677">Repeat</keyword>
<dbReference type="RefSeq" id="WP_167182011.1">
    <property type="nucleotide sequence ID" value="NZ_JAAONZ010000002.1"/>
</dbReference>
<dbReference type="Proteomes" id="UP000787472">
    <property type="component" value="Unassembled WGS sequence"/>
</dbReference>
<keyword evidence="6" id="KW-1185">Reference proteome</keyword>
<comment type="caution">
    <text evidence="5">The sequence shown here is derived from an EMBL/GenBank/DDBJ whole genome shotgun (WGS) entry which is preliminary data.</text>
</comment>
<dbReference type="InterPro" id="IPR019734">
    <property type="entry name" value="TPR_rpt"/>
</dbReference>
<keyword evidence="4" id="KW-0732">Signal</keyword>
<evidence type="ECO:0000256" key="4">
    <source>
        <dbReference type="SAM" id="SignalP"/>
    </source>
</evidence>
<feature type="repeat" description="TPR" evidence="3">
    <location>
        <begin position="466"/>
        <end position="499"/>
    </location>
</feature>
<dbReference type="SMART" id="SM00028">
    <property type="entry name" value="TPR"/>
    <property type="match status" value="14"/>
</dbReference>
<dbReference type="PANTHER" id="PTHR44858">
    <property type="entry name" value="TETRATRICOPEPTIDE REPEAT PROTEIN 6"/>
    <property type="match status" value="1"/>
</dbReference>
<evidence type="ECO:0000256" key="2">
    <source>
        <dbReference type="ARBA" id="ARBA00022803"/>
    </source>
</evidence>
<dbReference type="Pfam" id="PF13432">
    <property type="entry name" value="TPR_16"/>
    <property type="match status" value="3"/>
</dbReference>
<dbReference type="AlphaFoldDB" id="A0A9E5JQC7"/>
<gene>
    <name evidence="5" type="primary">prsT</name>
    <name evidence="5" type="ORF">G8770_04030</name>
</gene>
<name>A0A9E5JQC7_9GAMM</name>
<dbReference type="PROSITE" id="PS50005">
    <property type="entry name" value="TPR"/>
    <property type="match status" value="4"/>
</dbReference>
<evidence type="ECO:0000313" key="5">
    <source>
        <dbReference type="EMBL" id="NHO64713.1"/>
    </source>
</evidence>
<organism evidence="5 6">
    <name type="scientific">Pseudomaricurvus hydrocarbonicus</name>
    <dbReference type="NCBI Taxonomy" id="1470433"/>
    <lineage>
        <taxon>Bacteria</taxon>
        <taxon>Pseudomonadati</taxon>
        <taxon>Pseudomonadota</taxon>
        <taxon>Gammaproteobacteria</taxon>
        <taxon>Cellvibrionales</taxon>
        <taxon>Cellvibrionaceae</taxon>
        <taxon>Pseudomaricurvus</taxon>
    </lineage>
</organism>
<dbReference type="InterPro" id="IPR014266">
    <property type="entry name" value="PEP-CTERM_TPR_PrsT"/>
</dbReference>